<feature type="compositionally biased region" description="Low complexity" evidence="1">
    <location>
        <begin position="216"/>
        <end position="227"/>
    </location>
</feature>
<feature type="compositionally biased region" description="Low complexity" evidence="1">
    <location>
        <begin position="101"/>
        <end position="110"/>
    </location>
</feature>
<accession>A0A9W8YNP2</accession>
<dbReference type="EMBL" id="JAPEVB010000004">
    <property type="protein sequence ID" value="KAJ4389232.1"/>
    <property type="molecule type" value="Genomic_DNA"/>
</dbReference>
<reference evidence="3" key="1">
    <citation type="submission" date="2022-10" db="EMBL/GenBank/DDBJ databases">
        <title>Tapping the CABI collections for fungal endophytes: first genome assemblies for Collariella, Neodidymelliopsis, Ascochyta clinopodiicola, Didymella pomorum, Didymosphaeria variabile, Neocosmospora piperis and Neocucurbitaria cava.</title>
        <authorList>
            <person name="Hill R."/>
        </authorList>
    </citation>
    <scope>NUCLEOTIDE SEQUENCE</scope>
    <source>
        <strain evidence="3">IMI 355082</strain>
    </source>
</reference>
<protein>
    <recommendedName>
        <fullName evidence="2">Mso1 N-terminal domain-containing protein</fullName>
    </recommendedName>
</protein>
<feature type="compositionally biased region" description="Gly residues" evidence="1">
    <location>
        <begin position="228"/>
        <end position="243"/>
    </location>
</feature>
<proteinExistence type="predicted"/>
<dbReference type="InterPro" id="IPR028095">
    <property type="entry name" value="Mso1_N_dom"/>
</dbReference>
<gene>
    <name evidence="3" type="ORF">N0V93_006696</name>
</gene>
<dbReference type="AlphaFoldDB" id="A0A9W8YNP2"/>
<dbReference type="Pfam" id="PF14475">
    <property type="entry name" value="Mso1_Sec1_bdg"/>
    <property type="match status" value="1"/>
</dbReference>
<feature type="compositionally biased region" description="Polar residues" evidence="1">
    <location>
        <begin position="82"/>
        <end position="91"/>
    </location>
</feature>
<dbReference type="Proteomes" id="UP001140453">
    <property type="component" value="Unassembled WGS sequence"/>
</dbReference>
<comment type="caution">
    <text evidence="3">The sequence shown here is derived from an EMBL/GenBank/DDBJ whole genome shotgun (WGS) entry which is preliminary data.</text>
</comment>
<evidence type="ECO:0000313" key="4">
    <source>
        <dbReference type="Proteomes" id="UP001140453"/>
    </source>
</evidence>
<feature type="region of interest" description="Disordered" evidence="1">
    <location>
        <begin position="80"/>
        <end position="259"/>
    </location>
</feature>
<feature type="domain" description="Mso1 N-terminal" evidence="2">
    <location>
        <begin position="17"/>
        <end position="56"/>
    </location>
</feature>
<feature type="compositionally biased region" description="Low complexity" evidence="1">
    <location>
        <begin position="120"/>
        <end position="136"/>
    </location>
</feature>
<organism evidence="3 4">
    <name type="scientific">Gnomoniopsis smithogilvyi</name>
    <dbReference type="NCBI Taxonomy" id="1191159"/>
    <lineage>
        <taxon>Eukaryota</taxon>
        <taxon>Fungi</taxon>
        <taxon>Dikarya</taxon>
        <taxon>Ascomycota</taxon>
        <taxon>Pezizomycotina</taxon>
        <taxon>Sordariomycetes</taxon>
        <taxon>Sordariomycetidae</taxon>
        <taxon>Diaporthales</taxon>
        <taxon>Gnomoniaceae</taxon>
        <taxon>Gnomoniopsis</taxon>
    </lineage>
</organism>
<evidence type="ECO:0000313" key="3">
    <source>
        <dbReference type="EMBL" id="KAJ4389232.1"/>
    </source>
</evidence>
<keyword evidence="4" id="KW-1185">Reference proteome</keyword>
<sequence length="259" mass="25928">MSWYSNIASRVNNSVSSLSRNLLNSEADGDTEDDTHVCRVLRQYYTEKGTGFPQWLPPDPKAPAPVVVQQPAAMNSRYGAGSLQTSQSAGGLSSLWDKNRGASASPGGPAAAPPGPRNPFAPRNAVSPDPAAAGGPMRPPMPGSAVRNGSYQGGSAPGSIQDRLKGRLGGGARTVSPGNTGSPFAPPPAAPARGGSGDYDPYRAGGGYGGDGGGRNNPYAPVGSDAGATGGGASSRYGGGGLPSGPRRMGGLPSGPRMR</sequence>
<dbReference type="OrthoDB" id="2683368at2759"/>
<evidence type="ECO:0000256" key="1">
    <source>
        <dbReference type="SAM" id="MobiDB-lite"/>
    </source>
</evidence>
<evidence type="ECO:0000259" key="2">
    <source>
        <dbReference type="Pfam" id="PF14475"/>
    </source>
</evidence>
<feature type="compositionally biased region" description="Gly residues" evidence="1">
    <location>
        <begin position="204"/>
        <end position="215"/>
    </location>
</feature>
<name>A0A9W8YNP2_9PEZI</name>